<dbReference type="InterPro" id="IPR004960">
    <property type="entry name" value="LipA_acyltrans"/>
</dbReference>
<gene>
    <name evidence="8" type="ORF">HPF_16295</name>
</gene>
<dbReference type="InterPro" id="IPR014548">
    <property type="entry name" value="Ac_Trasf"/>
</dbReference>
<keyword evidence="2" id="KW-1003">Cell membrane</keyword>
<dbReference type="Proteomes" id="UP000293912">
    <property type="component" value="Chromosome"/>
</dbReference>
<evidence type="ECO:0000256" key="3">
    <source>
        <dbReference type="ARBA" id="ARBA00022519"/>
    </source>
</evidence>
<dbReference type="PANTHER" id="PTHR30606:SF9">
    <property type="entry name" value="LIPID A BIOSYNTHESIS LAUROYLTRANSFERASE"/>
    <property type="match status" value="1"/>
</dbReference>
<keyword evidence="3" id="KW-0997">Cell inner membrane</keyword>
<keyword evidence="5 7" id="KW-0472">Membrane</keyword>
<dbReference type="PANTHER" id="PTHR30606">
    <property type="entry name" value="LIPID A BIOSYNTHESIS LAUROYL ACYLTRANSFERASE"/>
    <property type="match status" value="1"/>
</dbReference>
<evidence type="ECO:0000256" key="4">
    <source>
        <dbReference type="ARBA" id="ARBA00022679"/>
    </source>
</evidence>
<dbReference type="GO" id="GO:0005886">
    <property type="term" value="C:plasma membrane"/>
    <property type="evidence" value="ECO:0007669"/>
    <property type="project" value="UniProtKB-SubCell"/>
</dbReference>
<dbReference type="RefSeq" id="WP_207959181.1">
    <property type="nucleotide sequence ID" value="NZ_CP037867.1"/>
</dbReference>
<dbReference type="Pfam" id="PF03279">
    <property type="entry name" value="Lip_A_acyltrans"/>
    <property type="match status" value="1"/>
</dbReference>
<dbReference type="AlphaFoldDB" id="A0A4P6X6B9"/>
<comment type="subcellular location">
    <subcellularLocation>
        <location evidence="1">Cell inner membrane</location>
    </subcellularLocation>
</comment>
<feature type="transmembrane region" description="Helical" evidence="7">
    <location>
        <begin position="43"/>
        <end position="59"/>
    </location>
</feature>
<reference evidence="8 9" key="1">
    <citation type="submission" date="2019-03" db="EMBL/GenBank/DDBJ databases">
        <authorList>
            <person name="Sebastian G."/>
            <person name="Baumann P."/>
            <person name="Ruckert C."/>
            <person name="Kalinowski J."/>
            <person name="Nebel B."/>
            <person name="Takors R."/>
            <person name="Blombach B."/>
        </authorList>
    </citation>
    <scope>NUCLEOTIDE SEQUENCE [LARGE SCALE GENOMIC DNA]</scope>
    <source>
        <strain evidence="8 9">DSM 1084</strain>
    </source>
</reference>
<dbReference type="EMBL" id="CP037867">
    <property type="protein sequence ID" value="QBM29254.1"/>
    <property type="molecule type" value="Genomic_DNA"/>
</dbReference>
<keyword evidence="4 8" id="KW-0808">Transferase</keyword>
<dbReference type="GO" id="GO:0016746">
    <property type="term" value="F:acyltransferase activity"/>
    <property type="evidence" value="ECO:0007669"/>
    <property type="project" value="UniProtKB-KW"/>
</dbReference>
<accession>A0A4P6X6B9</accession>
<evidence type="ECO:0000313" key="9">
    <source>
        <dbReference type="Proteomes" id="UP000293912"/>
    </source>
</evidence>
<dbReference type="CDD" id="cd07984">
    <property type="entry name" value="LPLAT_LABLAT-like"/>
    <property type="match status" value="1"/>
</dbReference>
<evidence type="ECO:0000256" key="7">
    <source>
        <dbReference type="SAM" id="Phobius"/>
    </source>
</evidence>
<keyword evidence="7" id="KW-1133">Transmembrane helix</keyword>
<organism evidence="8 9">
    <name type="scientific">Hydrogenophaga pseudoflava</name>
    <name type="common">Pseudomonas carboxydoflava</name>
    <dbReference type="NCBI Taxonomy" id="47421"/>
    <lineage>
        <taxon>Bacteria</taxon>
        <taxon>Pseudomonadati</taxon>
        <taxon>Pseudomonadota</taxon>
        <taxon>Betaproteobacteria</taxon>
        <taxon>Burkholderiales</taxon>
        <taxon>Comamonadaceae</taxon>
        <taxon>Hydrogenophaga</taxon>
    </lineage>
</organism>
<keyword evidence="7" id="KW-0812">Transmembrane</keyword>
<keyword evidence="9" id="KW-1185">Reference proteome</keyword>
<evidence type="ECO:0000256" key="1">
    <source>
        <dbReference type="ARBA" id="ARBA00004533"/>
    </source>
</evidence>
<sequence length="306" mass="34711" precursor="true">MSLPAPPDSAQPEWMRRQERSNLAILRLMVWISLTFGRGIGRVVLHVIAAYFVLFAPAARRASRAYLRRVLGRWALWRDGFRHVFSFASTIHDRIYLLNDRFDVFDIEVHGGEALIESVRSQPGALLVGAHLGSFEVLRAMGRGKEGLKVAMMMYEQNARKINATLAAINPKAMQDIISLGQMESMLEARDKLDQGYLVGMLADRSLGDDATHEVEFLGSPAAFPLGPWRMAAMLRRPVFLMAGLYLGGNRYELHFVELADFSKVERSGRDAAIREAVQRYADSLADLCHKAPYNWFNFFDFWQKK</sequence>
<evidence type="ECO:0000256" key="2">
    <source>
        <dbReference type="ARBA" id="ARBA00022475"/>
    </source>
</evidence>
<dbReference type="GO" id="GO:0009247">
    <property type="term" value="P:glycolipid biosynthetic process"/>
    <property type="evidence" value="ECO:0007669"/>
    <property type="project" value="UniProtKB-ARBA"/>
</dbReference>
<keyword evidence="6 8" id="KW-0012">Acyltransferase</keyword>
<evidence type="ECO:0000256" key="6">
    <source>
        <dbReference type="ARBA" id="ARBA00023315"/>
    </source>
</evidence>
<evidence type="ECO:0000313" key="8">
    <source>
        <dbReference type="EMBL" id="QBM29254.1"/>
    </source>
</evidence>
<protein>
    <submittedName>
        <fullName evidence="8">Lipid A biosynthesis lauroyl acyltransferase</fullName>
    </submittedName>
</protein>
<proteinExistence type="predicted"/>
<evidence type="ECO:0000256" key="5">
    <source>
        <dbReference type="ARBA" id="ARBA00023136"/>
    </source>
</evidence>
<name>A0A4P6X6B9_HYDPS</name>
<dbReference type="PIRSF" id="PIRSF028561">
    <property type="entry name" value="Ac_Trasf"/>
    <property type="match status" value="1"/>
</dbReference>
<dbReference type="KEGG" id="hpse:HPF_16295"/>